<keyword evidence="2" id="KW-1185">Reference proteome</keyword>
<dbReference type="InterPro" id="IPR009003">
    <property type="entry name" value="Peptidase_S1_PA"/>
</dbReference>
<dbReference type="SUPFAM" id="SSF50494">
    <property type="entry name" value="Trypsin-like serine proteases"/>
    <property type="match status" value="1"/>
</dbReference>
<comment type="caution">
    <text evidence="1">The sequence shown here is derived from an EMBL/GenBank/DDBJ whole genome shotgun (WGS) entry which is preliminary data.</text>
</comment>
<evidence type="ECO:0000313" key="1">
    <source>
        <dbReference type="EMBL" id="NML45429.1"/>
    </source>
</evidence>
<dbReference type="RefSeq" id="WP_169419498.1">
    <property type="nucleotide sequence ID" value="NZ_JABBFX010000001.1"/>
</dbReference>
<name>A0A848H7F0_9BURK</name>
<dbReference type="AlphaFoldDB" id="A0A848H7F0"/>
<dbReference type="EMBL" id="JABBFX010000001">
    <property type="protein sequence ID" value="NML45429.1"/>
    <property type="molecule type" value="Genomic_DNA"/>
</dbReference>
<dbReference type="InterPro" id="IPR043504">
    <property type="entry name" value="Peptidase_S1_PA_chymotrypsin"/>
</dbReference>
<reference evidence="1 2" key="1">
    <citation type="submission" date="2020-04" db="EMBL/GenBank/DDBJ databases">
        <title>Ramlibacter sp. G-1-2-2 isolated from soil.</title>
        <authorList>
            <person name="Dahal R.H."/>
        </authorList>
    </citation>
    <scope>NUCLEOTIDE SEQUENCE [LARGE SCALE GENOMIC DNA]</scope>
    <source>
        <strain evidence="1 2">G-1-2-2</strain>
    </source>
</reference>
<gene>
    <name evidence="1" type="ORF">HHL11_16875</name>
</gene>
<evidence type="ECO:0008006" key="3">
    <source>
        <dbReference type="Google" id="ProtNLM"/>
    </source>
</evidence>
<evidence type="ECO:0000313" key="2">
    <source>
        <dbReference type="Proteomes" id="UP000541185"/>
    </source>
</evidence>
<organism evidence="1 2">
    <name type="scientific">Ramlibacter agri</name>
    <dbReference type="NCBI Taxonomy" id="2728837"/>
    <lineage>
        <taxon>Bacteria</taxon>
        <taxon>Pseudomonadati</taxon>
        <taxon>Pseudomonadota</taxon>
        <taxon>Betaproteobacteria</taxon>
        <taxon>Burkholderiales</taxon>
        <taxon>Comamonadaceae</taxon>
        <taxon>Ramlibacter</taxon>
    </lineage>
</organism>
<dbReference type="Proteomes" id="UP000541185">
    <property type="component" value="Unassembled WGS sequence"/>
</dbReference>
<sequence length="207" mass="22451">MRTGGAQALGQGSGVMVGPRHLLTVSHVIQWNNDGTAGWVRFTPSYFDGSAPFGVAWAVMTYSKYKVVGPTVDFIEGMYDYVCCVLEHPIGNLTGWMGAKGYTDGWDGGAYWSHIGYPGDLTGGNRPTYQGGIPLDGYWWEFDSHEAMSHYADAWPGQSGGPFFGWWNGESWPSVVATQSSQNSSENNASGGQDLVDLILKARADHP</sequence>
<dbReference type="Gene3D" id="2.40.10.10">
    <property type="entry name" value="Trypsin-like serine proteases"/>
    <property type="match status" value="2"/>
</dbReference>
<accession>A0A848H7F0</accession>
<proteinExistence type="predicted"/>
<protein>
    <recommendedName>
        <fullName evidence="3">Serine protease</fullName>
    </recommendedName>
</protein>